<protein>
    <recommendedName>
        <fullName evidence="3">Acylamino-acid-releasing enzyme N-terminal domain-containing protein</fullName>
    </recommendedName>
</protein>
<keyword evidence="5" id="KW-1185">Reference proteome</keyword>
<accession>A0ABS8T9Y7</accession>
<comment type="caution">
    <text evidence="4">The sequence shown here is derived from an EMBL/GenBank/DDBJ whole genome shotgun (WGS) entry which is preliminary data.</text>
</comment>
<evidence type="ECO:0000256" key="1">
    <source>
        <dbReference type="ARBA" id="ARBA00010040"/>
    </source>
</evidence>
<dbReference type="Proteomes" id="UP000823775">
    <property type="component" value="Unassembled WGS sequence"/>
</dbReference>
<dbReference type="SUPFAM" id="SSF82171">
    <property type="entry name" value="DPP6 N-terminal domain-like"/>
    <property type="match status" value="1"/>
</dbReference>
<organism evidence="4 5">
    <name type="scientific">Datura stramonium</name>
    <name type="common">Jimsonweed</name>
    <name type="synonym">Common thornapple</name>
    <dbReference type="NCBI Taxonomy" id="4076"/>
    <lineage>
        <taxon>Eukaryota</taxon>
        <taxon>Viridiplantae</taxon>
        <taxon>Streptophyta</taxon>
        <taxon>Embryophyta</taxon>
        <taxon>Tracheophyta</taxon>
        <taxon>Spermatophyta</taxon>
        <taxon>Magnoliopsida</taxon>
        <taxon>eudicotyledons</taxon>
        <taxon>Gunneridae</taxon>
        <taxon>Pentapetalae</taxon>
        <taxon>asterids</taxon>
        <taxon>lamiids</taxon>
        <taxon>Solanales</taxon>
        <taxon>Solanaceae</taxon>
        <taxon>Solanoideae</taxon>
        <taxon>Datureae</taxon>
        <taxon>Datura</taxon>
    </lineage>
</organism>
<reference evidence="4 5" key="1">
    <citation type="journal article" date="2021" name="BMC Genomics">
        <title>Datura genome reveals duplications of psychoactive alkaloid biosynthetic genes and high mutation rate following tissue culture.</title>
        <authorList>
            <person name="Rajewski A."/>
            <person name="Carter-House D."/>
            <person name="Stajich J."/>
            <person name="Litt A."/>
        </authorList>
    </citation>
    <scope>NUCLEOTIDE SEQUENCE [LARGE SCALE GENOMIC DNA]</scope>
    <source>
        <strain evidence="4">AR-01</strain>
    </source>
</reference>
<proteinExistence type="inferred from homology"/>
<dbReference type="PANTHER" id="PTHR42776:SF29">
    <property type="entry name" value="ACYLAMINOACYL-PEPTIDASE"/>
    <property type="match status" value="1"/>
</dbReference>
<dbReference type="EMBL" id="JACEIK010001270">
    <property type="protein sequence ID" value="MCD7467805.1"/>
    <property type="molecule type" value="Genomic_DNA"/>
</dbReference>
<comment type="similarity">
    <text evidence="1">Belongs to the peptidase S9C family.</text>
</comment>
<gene>
    <name evidence="4" type="ORF">HAX54_005438</name>
</gene>
<feature type="domain" description="Acylamino-acid-releasing enzyme N-terminal" evidence="3">
    <location>
        <begin position="244"/>
        <end position="292"/>
    </location>
</feature>
<feature type="domain" description="Acylamino-acid-releasing enzyme N-terminal" evidence="3">
    <location>
        <begin position="1"/>
        <end position="242"/>
    </location>
</feature>
<evidence type="ECO:0000256" key="2">
    <source>
        <dbReference type="ARBA" id="ARBA00022801"/>
    </source>
</evidence>
<evidence type="ECO:0000259" key="3">
    <source>
        <dbReference type="Pfam" id="PF19283"/>
    </source>
</evidence>
<dbReference type="PANTHER" id="PTHR42776">
    <property type="entry name" value="SERINE PEPTIDASE S9 FAMILY MEMBER"/>
    <property type="match status" value="1"/>
</dbReference>
<dbReference type="Pfam" id="PF19283">
    <property type="entry name" value="APEH_N"/>
    <property type="match status" value="2"/>
</dbReference>
<evidence type="ECO:0000313" key="4">
    <source>
        <dbReference type="EMBL" id="MCD7467805.1"/>
    </source>
</evidence>
<name>A0ABS8T9Y7_DATST</name>
<keyword evidence="2" id="KW-0378">Hydrolase</keyword>
<sequence>MFSISQPNLLASKNRRYILSSYISKGSTNGVSFQWAAFPIEMPSGFIMSMVPSPSGSKLLVVRNSEKESPTKFEIWVPSQVEKEFHVSPSVHGSVYSDGWFEGILWNDDETFVAYVAEEPAPSKPMFTSSGYKKGNSSDKECGSWKGQGDWEEDWGETYPGKREASIFVINVNSGEVHPVEGTRNLSVGQVVWALACKGLQQYLVFVGWSSDTRKLGIKYCYNRPCALYAVRAPLSKSEDHQSGPDGKALVFLSAKSSVDSWVHSATQSLHRIDWSIDGKPSPDADILDVSVAVPLIFQKSSMAALLESRSAEALASWQDISSPIYRCSEKVTSLLSSRRTSIIKIPVKDISENLTAVLLLLLQAPDKFAAAATRNPVCSLPLMVGTSDIPELVLCRDV</sequence>
<evidence type="ECO:0000313" key="5">
    <source>
        <dbReference type="Proteomes" id="UP000823775"/>
    </source>
</evidence>
<dbReference type="InterPro" id="IPR045550">
    <property type="entry name" value="AARE_N"/>
</dbReference>